<gene>
    <name evidence="1" type="ORF">PJ311_03120</name>
</gene>
<accession>A0ABT4WZY6</accession>
<proteinExistence type="predicted"/>
<comment type="caution">
    <text evidence="1">The sequence shown here is derived from an EMBL/GenBank/DDBJ whole genome shotgun (WGS) entry which is preliminary data.</text>
</comment>
<dbReference type="Proteomes" id="UP001211894">
    <property type="component" value="Unassembled WGS sequence"/>
</dbReference>
<evidence type="ECO:0000313" key="1">
    <source>
        <dbReference type="EMBL" id="MDA7025601.1"/>
    </source>
</evidence>
<reference evidence="1 2" key="1">
    <citation type="submission" date="2023-01" db="EMBL/GenBank/DDBJ databases">
        <title>Bacillus changyiensis sp. nov., isolated from a coastal deposit.</title>
        <authorList>
            <person name="Xiao G."/>
            <person name="Lai Q."/>
            <person name="Hu Z."/>
            <person name="Shao Z."/>
        </authorList>
    </citation>
    <scope>NUCLEOTIDE SEQUENCE [LARGE SCALE GENOMIC DNA]</scope>
    <source>
        <strain evidence="1 2">CLL-7-23</strain>
    </source>
</reference>
<name>A0ABT4WZY6_9BACI</name>
<evidence type="ECO:0000313" key="2">
    <source>
        <dbReference type="Proteomes" id="UP001211894"/>
    </source>
</evidence>
<organism evidence="1 2">
    <name type="scientific">Bacillus changyiensis</name>
    <dbReference type="NCBI Taxonomy" id="3004103"/>
    <lineage>
        <taxon>Bacteria</taxon>
        <taxon>Bacillati</taxon>
        <taxon>Bacillota</taxon>
        <taxon>Bacilli</taxon>
        <taxon>Bacillales</taxon>
        <taxon>Bacillaceae</taxon>
        <taxon>Bacillus</taxon>
    </lineage>
</organism>
<dbReference type="RefSeq" id="WP_271339458.1">
    <property type="nucleotide sequence ID" value="NZ_JAQKAB010000002.1"/>
</dbReference>
<protein>
    <submittedName>
        <fullName evidence="1">DUF5446 family protein</fullName>
    </submittedName>
</protein>
<sequence>MSASVSKASVLKLLIETETDLVLVETKLAKAVSKMKVEKEMAFRKQLDLIDKELVELLPYLLETD</sequence>
<dbReference type="Pfam" id="PF17522">
    <property type="entry name" value="DUF5446"/>
    <property type="match status" value="1"/>
</dbReference>
<dbReference type="EMBL" id="JAQKAB010000002">
    <property type="protein sequence ID" value="MDA7025601.1"/>
    <property type="molecule type" value="Genomic_DNA"/>
</dbReference>
<keyword evidence="2" id="KW-1185">Reference proteome</keyword>
<dbReference type="InterPro" id="IPR020252">
    <property type="entry name" value="DUF5446"/>
</dbReference>